<dbReference type="PRINTS" id="PR01438">
    <property type="entry name" value="UNVRSLSTRESS"/>
</dbReference>
<dbReference type="InterPro" id="IPR006015">
    <property type="entry name" value="Universal_stress_UspA"/>
</dbReference>
<sequence>MVGDAIVVGVTDRPVSQRATDWAADRAAATGRGLELLSVVGGATGAVGEDEVLQRAKASAQALADAEVVRLSGKGLTVRASVSHGNPTEVLIEQSKDAALLVIGSDIRGDDHEKKRGPHGRRIVAGAHCPVVVVPDIDTSDRRGVVVGVDGSDVSQRALEFAAAEAAASGDTLTAVSAWIPVSVGTDYAIGGVSDYPDLYLTDLQQQTERALDELLTDVRAAHPELPIGTYVAEGDPGYVINEAAATARLAVVGTHGRTGIARLLLGSVSEHVLAELVTVTAVTR</sequence>
<dbReference type="RefSeq" id="WP_194414473.1">
    <property type="nucleotide sequence ID" value="NZ_BAABKZ010000002.1"/>
</dbReference>
<evidence type="ECO:0000313" key="3">
    <source>
        <dbReference type="EMBL" id="GAA5093665.1"/>
    </source>
</evidence>
<feature type="domain" description="UspA" evidence="2">
    <location>
        <begin position="6"/>
        <end position="135"/>
    </location>
</feature>
<organism evidence="3 4">
    <name type="scientific">Microbacterium yannicii</name>
    <dbReference type="NCBI Taxonomy" id="671622"/>
    <lineage>
        <taxon>Bacteria</taxon>
        <taxon>Bacillati</taxon>
        <taxon>Actinomycetota</taxon>
        <taxon>Actinomycetes</taxon>
        <taxon>Micrococcales</taxon>
        <taxon>Microbacteriaceae</taxon>
        <taxon>Microbacterium</taxon>
    </lineage>
</organism>
<dbReference type="PANTHER" id="PTHR46268:SF15">
    <property type="entry name" value="UNIVERSAL STRESS PROTEIN HP_0031"/>
    <property type="match status" value="1"/>
</dbReference>
<dbReference type="InterPro" id="IPR006016">
    <property type="entry name" value="UspA"/>
</dbReference>
<dbReference type="CDD" id="cd00293">
    <property type="entry name" value="USP-like"/>
    <property type="match status" value="1"/>
</dbReference>
<proteinExistence type="inferred from homology"/>
<protein>
    <submittedName>
        <fullName evidence="3">Universal stress protein</fullName>
    </submittedName>
</protein>
<accession>A0ABP9MB46</accession>
<dbReference type="PANTHER" id="PTHR46268">
    <property type="entry name" value="STRESS RESPONSE PROTEIN NHAX"/>
    <property type="match status" value="1"/>
</dbReference>
<feature type="domain" description="UspA" evidence="2">
    <location>
        <begin position="145"/>
        <end position="275"/>
    </location>
</feature>
<dbReference type="EMBL" id="BAABKZ010000002">
    <property type="protein sequence ID" value="GAA5093665.1"/>
    <property type="molecule type" value="Genomic_DNA"/>
</dbReference>
<dbReference type="InterPro" id="IPR014729">
    <property type="entry name" value="Rossmann-like_a/b/a_fold"/>
</dbReference>
<dbReference type="Proteomes" id="UP001501407">
    <property type="component" value="Unassembled WGS sequence"/>
</dbReference>
<reference evidence="4" key="1">
    <citation type="journal article" date="2019" name="Int. J. Syst. Evol. Microbiol.">
        <title>The Global Catalogue of Microorganisms (GCM) 10K type strain sequencing project: providing services to taxonomists for standard genome sequencing and annotation.</title>
        <authorList>
            <consortium name="The Broad Institute Genomics Platform"/>
            <consortium name="The Broad Institute Genome Sequencing Center for Infectious Disease"/>
            <person name="Wu L."/>
            <person name="Ma J."/>
        </authorList>
    </citation>
    <scope>NUCLEOTIDE SEQUENCE [LARGE SCALE GENOMIC DNA]</scope>
    <source>
        <strain evidence="4">JCM 18959</strain>
    </source>
</reference>
<gene>
    <name evidence="3" type="ORF">GCM10025760_24120</name>
</gene>
<name>A0ABP9MB46_9MICO</name>
<keyword evidence="4" id="KW-1185">Reference proteome</keyword>
<dbReference type="Pfam" id="PF00582">
    <property type="entry name" value="Usp"/>
    <property type="match status" value="2"/>
</dbReference>
<comment type="similarity">
    <text evidence="1">Belongs to the universal stress protein A family.</text>
</comment>
<dbReference type="Gene3D" id="3.40.50.620">
    <property type="entry name" value="HUPs"/>
    <property type="match status" value="2"/>
</dbReference>
<dbReference type="SUPFAM" id="SSF52402">
    <property type="entry name" value="Adenine nucleotide alpha hydrolases-like"/>
    <property type="match status" value="2"/>
</dbReference>
<evidence type="ECO:0000313" key="4">
    <source>
        <dbReference type="Proteomes" id="UP001501407"/>
    </source>
</evidence>
<evidence type="ECO:0000259" key="2">
    <source>
        <dbReference type="Pfam" id="PF00582"/>
    </source>
</evidence>
<evidence type="ECO:0000256" key="1">
    <source>
        <dbReference type="ARBA" id="ARBA00008791"/>
    </source>
</evidence>
<comment type="caution">
    <text evidence="3">The sequence shown here is derived from an EMBL/GenBank/DDBJ whole genome shotgun (WGS) entry which is preliminary data.</text>
</comment>